<name>A0A4R3NDG6_9GAMM</name>
<evidence type="ECO:0000256" key="1">
    <source>
        <dbReference type="SAM" id="MobiDB-lite"/>
    </source>
</evidence>
<evidence type="ECO:0000313" key="4">
    <source>
        <dbReference type="Proteomes" id="UP000295414"/>
    </source>
</evidence>
<organism evidence="3 4">
    <name type="scientific">Thermomonas haemolytica</name>
    <dbReference type="NCBI Taxonomy" id="141949"/>
    <lineage>
        <taxon>Bacteria</taxon>
        <taxon>Pseudomonadati</taxon>
        <taxon>Pseudomonadota</taxon>
        <taxon>Gammaproteobacteria</taxon>
        <taxon>Lysobacterales</taxon>
        <taxon>Lysobacteraceae</taxon>
        <taxon>Thermomonas</taxon>
    </lineage>
</organism>
<keyword evidence="4" id="KW-1185">Reference proteome</keyword>
<dbReference type="AlphaFoldDB" id="A0A4R3NDG6"/>
<comment type="caution">
    <text evidence="3">The sequence shown here is derived from an EMBL/GenBank/DDBJ whole genome shotgun (WGS) entry which is preliminary data.</text>
</comment>
<accession>A0A4R3NDG6</accession>
<proteinExistence type="predicted"/>
<dbReference type="RefSeq" id="WP_114959482.1">
    <property type="nucleotide sequence ID" value="NZ_MSZW01000010.1"/>
</dbReference>
<evidence type="ECO:0000313" key="3">
    <source>
        <dbReference type="EMBL" id="TCT25224.1"/>
    </source>
</evidence>
<dbReference type="EMBL" id="SMAP01000002">
    <property type="protein sequence ID" value="TCT25224.1"/>
    <property type="molecule type" value="Genomic_DNA"/>
</dbReference>
<feature type="chain" id="PRO_5020445173" evidence="2">
    <location>
        <begin position="25"/>
        <end position="161"/>
    </location>
</feature>
<evidence type="ECO:0000256" key="2">
    <source>
        <dbReference type="SAM" id="SignalP"/>
    </source>
</evidence>
<reference evidence="3 4" key="1">
    <citation type="submission" date="2019-03" db="EMBL/GenBank/DDBJ databases">
        <title>Genomic Encyclopedia of Type Strains, Phase IV (KMG-IV): sequencing the most valuable type-strain genomes for metagenomic binning, comparative biology and taxonomic classification.</title>
        <authorList>
            <person name="Goeker M."/>
        </authorList>
    </citation>
    <scope>NUCLEOTIDE SEQUENCE [LARGE SCALE GENOMIC DNA]</scope>
    <source>
        <strain evidence="3 4">DSM 13605</strain>
    </source>
</reference>
<feature type="compositionally biased region" description="Low complexity" evidence="1">
    <location>
        <begin position="27"/>
        <end position="38"/>
    </location>
</feature>
<feature type="region of interest" description="Disordered" evidence="1">
    <location>
        <begin position="27"/>
        <end position="46"/>
    </location>
</feature>
<dbReference type="OrthoDB" id="6008970at2"/>
<sequence>MNAVARIAILLPALAALPAGCQRATPPAATGTAAVPARPVAPPAPASGARITRLELGNAVDAQGQVVQPLVRFAPRDTFHASIELVLPDAAAHALDARWTYLDTRQTVLEERKPVAGPGRVLTTLQLSKPDAWPDGQYRLELLLDGQLAQARVFEVAAAAP</sequence>
<dbReference type="Proteomes" id="UP000295414">
    <property type="component" value="Unassembled WGS sequence"/>
</dbReference>
<feature type="signal peptide" evidence="2">
    <location>
        <begin position="1"/>
        <end position="24"/>
    </location>
</feature>
<protein>
    <submittedName>
        <fullName evidence="3">Uncharacterized protein</fullName>
    </submittedName>
</protein>
<keyword evidence="2" id="KW-0732">Signal</keyword>
<gene>
    <name evidence="3" type="ORF">EDC34_102112</name>
</gene>